<dbReference type="InterPro" id="IPR036660">
    <property type="entry name" value="Fe-S_hydroAse_TtdB_cat_sf"/>
</dbReference>
<dbReference type="PANTHER" id="PTHR43351">
    <property type="entry name" value="L(+)-TARTRATE DEHYDRATASE SUBUNIT BETA"/>
    <property type="match status" value="1"/>
</dbReference>
<dbReference type="PIRSF" id="PIRSF001394">
    <property type="entry name" value="Fe_dep_fumar_hy"/>
    <property type="match status" value="1"/>
</dbReference>
<dbReference type="SUPFAM" id="SSF117457">
    <property type="entry name" value="FumA C-terminal domain-like"/>
    <property type="match status" value="1"/>
</dbReference>
<comment type="similarity">
    <text evidence="3 10">Belongs to the class-I fumarase family.</text>
</comment>
<dbReference type="STRING" id="318586.Pden_4119"/>
<dbReference type="InterPro" id="IPR011167">
    <property type="entry name" value="Fe_dep_fumarate_hydratase"/>
</dbReference>
<dbReference type="InterPro" id="IPR004646">
    <property type="entry name" value="Fe-S_hydro-lyase_TtdA-typ_cat"/>
</dbReference>
<feature type="domain" description="Fe-S hydro-lyase tartrate dehydratase beta-type catalytic" evidence="12">
    <location>
        <begin position="288"/>
        <end position="489"/>
    </location>
</feature>
<dbReference type="Proteomes" id="UP000000361">
    <property type="component" value="Chromosome 2"/>
</dbReference>
<evidence type="ECO:0000256" key="9">
    <source>
        <dbReference type="ARBA" id="ARBA00023239"/>
    </source>
</evidence>
<evidence type="ECO:0000256" key="8">
    <source>
        <dbReference type="ARBA" id="ARBA00023014"/>
    </source>
</evidence>
<comment type="function">
    <text evidence="10">Catalyzes the reversible hydration of fumarate to (S)-malate.</text>
</comment>
<sequence>MPAITEGHVIDSVADALQFISYYHPRDFIRAMSAAWAAERSPAARNAMAQILVNSRMAAMGHRPICQDTGVANITARIGVRAQLDWDRPLQEIVDDAVRRAYRNDANPLRASVVADPFGRRRNTSDNAPAMLHVEMVAGTSVEFDVSAKGGGSENKTKFAVLNPSADVADWVVGTVEAMGAGWCPPGILGLGIGGSVDKAMVMAKQALNQPIDATELRTRGPATPEEELRLEIMDRVNALGIGAQGLGGITTVLDVKVCSFPTHAASLPVALVPNCAATRHVHFTLDGSGPARLVPPDLSDWPELDFRDAWKDARRVDLDRLTREQIASWRPGETLLLSGRLLTGRDAAHRRIEQMLAEGKPLPVSFRNRAIYYVGPVDPVGGEVVGPAGPTTSTRMDRYSDMMLETLGVSVMIGKAERGQETIEAIARNGAAYLVAVGGAAYLVSQAIREARVLGFEDLGMEAIHEFTVRDMPVTVAVDARGTSVHASGPRQWRMPPPRA</sequence>
<dbReference type="HOGENOM" id="CLU_041245_2_0_5"/>
<dbReference type="GO" id="GO:0004333">
    <property type="term" value="F:fumarate hydratase activity"/>
    <property type="evidence" value="ECO:0007669"/>
    <property type="project" value="UniProtKB-UniRule"/>
</dbReference>
<evidence type="ECO:0000256" key="3">
    <source>
        <dbReference type="ARBA" id="ARBA00008876"/>
    </source>
</evidence>
<comment type="cofactor">
    <cofactor evidence="2 10">
        <name>[4Fe-4S] cluster</name>
        <dbReference type="ChEBI" id="CHEBI:49883"/>
    </cofactor>
</comment>
<proteinExistence type="inferred from homology"/>
<dbReference type="KEGG" id="pde:Pden_4119"/>
<dbReference type="GO" id="GO:0006091">
    <property type="term" value="P:generation of precursor metabolites and energy"/>
    <property type="evidence" value="ECO:0007669"/>
    <property type="project" value="InterPro"/>
</dbReference>
<dbReference type="EC" id="4.2.1.2" evidence="10"/>
<dbReference type="Pfam" id="PF05681">
    <property type="entry name" value="Fumerase"/>
    <property type="match status" value="1"/>
</dbReference>
<dbReference type="Pfam" id="PF05683">
    <property type="entry name" value="Fumerase_C"/>
    <property type="match status" value="1"/>
</dbReference>
<evidence type="ECO:0000256" key="6">
    <source>
        <dbReference type="ARBA" id="ARBA00022723"/>
    </source>
</evidence>
<evidence type="ECO:0000256" key="5">
    <source>
        <dbReference type="ARBA" id="ARBA00022485"/>
    </source>
</evidence>
<evidence type="ECO:0000259" key="12">
    <source>
        <dbReference type="Pfam" id="PF05683"/>
    </source>
</evidence>
<dbReference type="GO" id="GO:0051539">
    <property type="term" value="F:4 iron, 4 sulfur cluster binding"/>
    <property type="evidence" value="ECO:0007669"/>
    <property type="project" value="UniProtKB-UniRule"/>
</dbReference>
<feature type="domain" description="Fe-S hydro-lyase tartrate dehydratase alpha-type catalytic" evidence="11">
    <location>
        <begin position="11"/>
        <end position="284"/>
    </location>
</feature>
<dbReference type="eggNOG" id="COG1838">
    <property type="taxonomic scope" value="Bacteria"/>
</dbReference>
<dbReference type="PANTHER" id="PTHR43351:SF2">
    <property type="entry name" value="L(+)-TARTRATE DEHYDRATASE SUBUNIT BETA-RELATED"/>
    <property type="match status" value="1"/>
</dbReference>
<comment type="subunit">
    <text evidence="4 10">Homodimer.</text>
</comment>
<gene>
    <name evidence="13" type="ordered locus">Pden_4119</name>
</gene>
<keyword evidence="8 10" id="KW-0411">Iron-sulfur</keyword>
<dbReference type="OrthoDB" id="9798978at2"/>
<keyword evidence="5 10" id="KW-0004">4Fe-4S</keyword>
<organism evidence="13 14">
    <name type="scientific">Paracoccus denitrificans (strain Pd 1222)</name>
    <dbReference type="NCBI Taxonomy" id="318586"/>
    <lineage>
        <taxon>Bacteria</taxon>
        <taxon>Pseudomonadati</taxon>
        <taxon>Pseudomonadota</taxon>
        <taxon>Alphaproteobacteria</taxon>
        <taxon>Rhodobacterales</taxon>
        <taxon>Paracoccaceae</taxon>
        <taxon>Paracoccus</taxon>
    </lineage>
</organism>
<dbReference type="GO" id="GO:0046872">
    <property type="term" value="F:metal ion binding"/>
    <property type="evidence" value="ECO:0007669"/>
    <property type="project" value="UniProtKB-UniRule"/>
</dbReference>
<dbReference type="eggNOG" id="COG1951">
    <property type="taxonomic scope" value="Bacteria"/>
</dbReference>
<dbReference type="EnsemblBacteria" id="ABL72183">
    <property type="protein sequence ID" value="ABL72183"/>
    <property type="gene ID" value="Pden_4119"/>
</dbReference>
<keyword evidence="14" id="KW-1185">Reference proteome</keyword>
<dbReference type="EMBL" id="CP000490">
    <property type="protein sequence ID" value="ABL72183.1"/>
    <property type="molecule type" value="Genomic_DNA"/>
</dbReference>
<dbReference type="InterPro" id="IPR004647">
    <property type="entry name" value="Fe-S_hydro-lyase_TtdB-typ_cat"/>
</dbReference>
<reference evidence="14" key="1">
    <citation type="submission" date="2006-12" db="EMBL/GenBank/DDBJ databases">
        <title>Complete sequence of chromosome 2 of Paracoccus denitrificans PD1222.</title>
        <authorList>
            <person name="Copeland A."/>
            <person name="Lucas S."/>
            <person name="Lapidus A."/>
            <person name="Barry K."/>
            <person name="Detter J.C."/>
            <person name="Glavina del Rio T."/>
            <person name="Hammon N."/>
            <person name="Israni S."/>
            <person name="Dalin E."/>
            <person name="Tice H."/>
            <person name="Pitluck S."/>
            <person name="Munk A.C."/>
            <person name="Brettin T."/>
            <person name="Bruce D."/>
            <person name="Han C."/>
            <person name="Tapia R."/>
            <person name="Gilna P."/>
            <person name="Schmutz J."/>
            <person name="Larimer F."/>
            <person name="Land M."/>
            <person name="Hauser L."/>
            <person name="Kyrpides N."/>
            <person name="Lykidis A."/>
            <person name="Spiro S."/>
            <person name="Richardson D.J."/>
            <person name="Moir J.W.B."/>
            <person name="Ferguson S.J."/>
            <person name="van Spanning R.J.M."/>
            <person name="Richardson P."/>
        </authorList>
    </citation>
    <scope>NUCLEOTIDE SEQUENCE [LARGE SCALE GENOMIC DNA]</scope>
    <source>
        <strain evidence="14">Pd 1222</strain>
    </source>
</reference>
<evidence type="ECO:0000256" key="4">
    <source>
        <dbReference type="ARBA" id="ARBA00011738"/>
    </source>
</evidence>
<dbReference type="Gene3D" id="3.20.130.10">
    <property type="entry name" value="Fe-S hydro-lyase, tartrate dehydratase beta-type, catalytic domain"/>
    <property type="match status" value="1"/>
</dbReference>
<keyword evidence="7 10" id="KW-0408">Iron</keyword>
<dbReference type="RefSeq" id="WP_011750350.1">
    <property type="nucleotide sequence ID" value="NC_008687.1"/>
</dbReference>
<dbReference type="AlphaFoldDB" id="A1B9I9"/>
<accession>A1B9I9</accession>
<evidence type="ECO:0000256" key="10">
    <source>
        <dbReference type="PIRNR" id="PIRNR001394"/>
    </source>
</evidence>
<evidence type="ECO:0000256" key="7">
    <source>
        <dbReference type="ARBA" id="ARBA00023004"/>
    </source>
</evidence>
<keyword evidence="6 10" id="KW-0479">Metal-binding</keyword>
<evidence type="ECO:0000313" key="14">
    <source>
        <dbReference type="Proteomes" id="UP000000361"/>
    </source>
</evidence>
<dbReference type="NCBIfam" id="TIGR00722">
    <property type="entry name" value="ttdA_fumA_fumB"/>
    <property type="match status" value="1"/>
</dbReference>
<evidence type="ECO:0000259" key="11">
    <source>
        <dbReference type="Pfam" id="PF05681"/>
    </source>
</evidence>
<evidence type="ECO:0000313" key="13">
    <source>
        <dbReference type="EMBL" id="ABL72183.1"/>
    </source>
</evidence>
<dbReference type="NCBIfam" id="TIGR00723">
    <property type="entry name" value="ttdB_fumA_fumB"/>
    <property type="match status" value="1"/>
</dbReference>
<dbReference type="GeneID" id="93453785"/>
<evidence type="ECO:0000256" key="1">
    <source>
        <dbReference type="ARBA" id="ARBA00000929"/>
    </source>
</evidence>
<protein>
    <recommendedName>
        <fullName evidence="10">Fumarate hydratase class I</fullName>
        <ecNumber evidence="10">4.2.1.2</ecNumber>
    </recommendedName>
</protein>
<comment type="catalytic activity">
    <reaction evidence="1 10">
        <text>(S)-malate = fumarate + H2O</text>
        <dbReference type="Rhea" id="RHEA:12460"/>
        <dbReference type="ChEBI" id="CHEBI:15377"/>
        <dbReference type="ChEBI" id="CHEBI:15589"/>
        <dbReference type="ChEBI" id="CHEBI:29806"/>
        <dbReference type="EC" id="4.2.1.2"/>
    </reaction>
</comment>
<keyword evidence="9 10" id="KW-0456">Lyase</keyword>
<name>A1B9I9_PARDP</name>
<evidence type="ECO:0000256" key="2">
    <source>
        <dbReference type="ARBA" id="ARBA00001966"/>
    </source>
</evidence>